<evidence type="ECO:0000256" key="1">
    <source>
        <dbReference type="SAM" id="MobiDB-lite"/>
    </source>
</evidence>
<dbReference type="EMBL" id="BMQC01000013">
    <property type="protein sequence ID" value="GGK38048.1"/>
    <property type="molecule type" value="Genomic_DNA"/>
</dbReference>
<evidence type="ECO:0000313" key="5">
    <source>
        <dbReference type="Proteomes" id="UP000662200"/>
    </source>
</evidence>
<evidence type="ECO:0000256" key="3">
    <source>
        <dbReference type="SAM" id="SignalP"/>
    </source>
</evidence>
<keyword evidence="2" id="KW-1133">Transmembrane helix</keyword>
<feature type="region of interest" description="Disordered" evidence="1">
    <location>
        <begin position="130"/>
        <end position="179"/>
    </location>
</feature>
<feature type="transmembrane region" description="Helical" evidence="2">
    <location>
        <begin position="218"/>
        <end position="239"/>
    </location>
</feature>
<proteinExistence type="predicted"/>
<feature type="signal peptide" evidence="3">
    <location>
        <begin position="1"/>
        <end position="26"/>
    </location>
</feature>
<evidence type="ECO:0000313" key="4">
    <source>
        <dbReference type="EMBL" id="GGK38048.1"/>
    </source>
</evidence>
<protein>
    <submittedName>
        <fullName evidence="4">Uncharacterized protein</fullName>
    </submittedName>
</protein>
<accession>A0A8J3FKA7</accession>
<feature type="compositionally biased region" description="Pro residues" evidence="1">
    <location>
        <begin position="133"/>
        <end position="162"/>
    </location>
</feature>
<dbReference type="AlphaFoldDB" id="A0A8J3FKA7"/>
<comment type="caution">
    <text evidence="4">The sequence shown here is derived from an EMBL/GenBank/DDBJ whole genome shotgun (WGS) entry which is preliminary data.</text>
</comment>
<keyword evidence="3" id="KW-0732">Signal</keyword>
<organism evidence="4 5">
    <name type="scientific">Pilimelia terevasa</name>
    <dbReference type="NCBI Taxonomy" id="53372"/>
    <lineage>
        <taxon>Bacteria</taxon>
        <taxon>Bacillati</taxon>
        <taxon>Actinomycetota</taxon>
        <taxon>Actinomycetes</taxon>
        <taxon>Micromonosporales</taxon>
        <taxon>Micromonosporaceae</taxon>
        <taxon>Pilimelia</taxon>
    </lineage>
</organism>
<dbReference type="RefSeq" id="WP_189115305.1">
    <property type="nucleotide sequence ID" value="NZ_BMQC01000013.1"/>
</dbReference>
<reference evidence="4" key="2">
    <citation type="submission" date="2020-09" db="EMBL/GenBank/DDBJ databases">
        <authorList>
            <person name="Sun Q."/>
            <person name="Ohkuma M."/>
        </authorList>
    </citation>
    <scope>NUCLEOTIDE SEQUENCE</scope>
    <source>
        <strain evidence="4">JCM 3091</strain>
    </source>
</reference>
<evidence type="ECO:0000256" key="2">
    <source>
        <dbReference type="SAM" id="Phobius"/>
    </source>
</evidence>
<reference evidence="4" key="1">
    <citation type="journal article" date="2014" name="Int. J. Syst. Evol. Microbiol.">
        <title>Complete genome sequence of Corynebacterium casei LMG S-19264T (=DSM 44701T), isolated from a smear-ripened cheese.</title>
        <authorList>
            <consortium name="US DOE Joint Genome Institute (JGI-PGF)"/>
            <person name="Walter F."/>
            <person name="Albersmeier A."/>
            <person name="Kalinowski J."/>
            <person name="Ruckert C."/>
        </authorList>
    </citation>
    <scope>NUCLEOTIDE SEQUENCE</scope>
    <source>
        <strain evidence="4">JCM 3091</strain>
    </source>
</reference>
<gene>
    <name evidence="4" type="ORF">GCM10010124_33570</name>
</gene>
<feature type="chain" id="PRO_5035306071" evidence="3">
    <location>
        <begin position="27"/>
        <end position="249"/>
    </location>
</feature>
<dbReference type="Proteomes" id="UP000662200">
    <property type="component" value="Unassembled WGS sequence"/>
</dbReference>
<keyword evidence="5" id="KW-1185">Reference proteome</keyword>
<keyword evidence="2" id="KW-0812">Transmembrane</keyword>
<name>A0A8J3FKA7_9ACTN</name>
<keyword evidence="2" id="KW-0472">Membrane</keyword>
<sequence length="249" mass="24872">MAVPRRVLAAAGVAAALAGPAAPAAAAGPAAVLVREVVFDGGGLLGLRCAATPDQDAVTVTAESTLRVRNETGHRATLVMDDEERGEVPAGRVAEVLFHRGPVELTLRPHCVVTRQESLRVQVVGQPVGEPAQPAPVPLPSPVPTPDAPAPASPSPQPPPVPRAAAGTPHPLMGLGPGGAAGAAEVPVLDEALAADGHPAAEPMAAVEPLADRGAVTLLGLVAFVCIAGVSIGAFRVILAQRSIRGISP</sequence>